<feature type="domain" description="ER-bound oxygenase mpaB/mpaB'/Rubber oxygenase catalytic" evidence="1">
    <location>
        <begin position="115"/>
        <end position="342"/>
    </location>
</feature>
<proteinExistence type="predicted"/>
<organism evidence="2 3">
    <name type="scientific">Streptomyces montanus</name>
    <dbReference type="NCBI Taxonomy" id="2580423"/>
    <lineage>
        <taxon>Bacteria</taxon>
        <taxon>Bacillati</taxon>
        <taxon>Actinomycetota</taxon>
        <taxon>Actinomycetes</taxon>
        <taxon>Kitasatosporales</taxon>
        <taxon>Streptomycetaceae</taxon>
        <taxon>Streptomyces</taxon>
    </lineage>
</organism>
<protein>
    <submittedName>
        <fullName evidence="2">DUF2236 domain-containing protein</fullName>
    </submittedName>
</protein>
<evidence type="ECO:0000313" key="3">
    <source>
        <dbReference type="Proteomes" id="UP000305906"/>
    </source>
</evidence>
<comment type="caution">
    <text evidence="2">The sequence shown here is derived from an EMBL/GenBank/DDBJ whole genome shotgun (WGS) entry which is preliminary data.</text>
</comment>
<dbReference type="Proteomes" id="UP000305906">
    <property type="component" value="Unassembled WGS sequence"/>
</dbReference>
<dbReference type="GO" id="GO:0016491">
    <property type="term" value="F:oxidoreductase activity"/>
    <property type="evidence" value="ECO:0007669"/>
    <property type="project" value="InterPro"/>
</dbReference>
<dbReference type="EMBL" id="VBZC01000007">
    <property type="protein sequence ID" value="TLS46579.1"/>
    <property type="molecule type" value="Genomic_DNA"/>
</dbReference>
<keyword evidence="3" id="KW-1185">Reference proteome</keyword>
<evidence type="ECO:0000313" key="2">
    <source>
        <dbReference type="EMBL" id="TLS46579.1"/>
    </source>
</evidence>
<dbReference type="PANTHER" id="PTHR37539">
    <property type="entry name" value="SECRETED PROTEIN-RELATED"/>
    <property type="match status" value="1"/>
</dbReference>
<name>A0A5R9FVA3_9ACTN</name>
<dbReference type="RefSeq" id="WP_138044340.1">
    <property type="nucleotide sequence ID" value="NZ_VBZC01000007.1"/>
</dbReference>
<sequence length="402" mass="43419">MTAHHPPRKAPQRVAHLEAARDRHGAKADHMVTMLTAGDPLADAVVAELDLYGTQARRALDAGVRHGLASLDEQPPAAIAALLKQLETTPSRVDPLMLHRGDVVSLSVPPMWFGLCSITSALAHIYASPAVARLLARTGTSTATATRRLVETGVWVRQTIRPGGLLRGGPGYVATVEVRLQHARMRATALKDWDMGVQGLPIGRLDMTRTWLGFTLTAFRALAAVGIDISREEERSLYQYWSYVAHLLGLDESLHNDVADHTGARRLQELLEPMTAAPDDNSAALTAAMMDAQAHAMAGAPGAVLSEEQLRYLIHSVLRQAFGDEMSDRLGVPVPAATDPMPLISQLNRQARYWQTYSPASAQEARHRAVEGSGPELQAAVHPCGASCRQHTGADRRGAWAA</sequence>
<dbReference type="PANTHER" id="PTHR37539:SF1">
    <property type="entry name" value="ER-BOUND OXYGENASE MPAB_MPAB'_RUBBER OXYGENASE CATALYTIC DOMAIN-CONTAINING PROTEIN"/>
    <property type="match status" value="1"/>
</dbReference>
<evidence type="ECO:0000259" key="1">
    <source>
        <dbReference type="Pfam" id="PF09995"/>
    </source>
</evidence>
<gene>
    <name evidence="2" type="ORF">FE633_07675</name>
</gene>
<dbReference type="Pfam" id="PF09995">
    <property type="entry name" value="MPAB_Lcp_cat"/>
    <property type="match status" value="1"/>
</dbReference>
<reference evidence="2 3" key="1">
    <citation type="submission" date="2019-05" db="EMBL/GenBank/DDBJ databases">
        <title>Streptomyces sp. NEAU-C151, a novel actinomycete isolated from soil.</title>
        <authorList>
            <person name="Han L."/>
            <person name="Jiang H."/>
        </authorList>
    </citation>
    <scope>NUCLEOTIDE SEQUENCE [LARGE SCALE GENOMIC DNA]</scope>
    <source>
        <strain evidence="2 3">NEAU-C151</strain>
    </source>
</reference>
<dbReference type="AlphaFoldDB" id="A0A5R9FVA3"/>
<accession>A0A5R9FVA3</accession>
<dbReference type="InterPro" id="IPR037473">
    <property type="entry name" value="Lcp-like"/>
</dbReference>
<dbReference type="InterPro" id="IPR018713">
    <property type="entry name" value="MPAB/Lcp_cat_dom"/>
</dbReference>